<reference evidence="3 4" key="1">
    <citation type="journal article" date="2019" name="Environ. Microbiol.">
        <title>Species interactions and distinct microbial communities in high Arctic permafrost affected cryosols are associated with the CH4 and CO2 gas fluxes.</title>
        <authorList>
            <person name="Altshuler I."/>
            <person name="Hamel J."/>
            <person name="Turney S."/>
            <person name="Magnuson E."/>
            <person name="Levesque R."/>
            <person name="Greer C."/>
            <person name="Whyte L.G."/>
        </authorList>
    </citation>
    <scope>NUCLEOTIDE SEQUENCE [LARGE SCALE GENOMIC DNA]</scope>
    <source>
        <strain evidence="3 4">E4</strain>
    </source>
</reference>
<gene>
    <name evidence="3" type="ORF">EAH77_16430</name>
</gene>
<accession>A0A502GE23</accession>
<evidence type="ECO:0000313" key="4">
    <source>
        <dbReference type="Proteomes" id="UP000317663"/>
    </source>
</evidence>
<dbReference type="InterPro" id="IPR002711">
    <property type="entry name" value="HNH"/>
</dbReference>
<feature type="region of interest" description="Disordered" evidence="1">
    <location>
        <begin position="152"/>
        <end position="173"/>
    </location>
</feature>
<evidence type="ECO:0000256" key="1">
    <source>
        <dbReference type="SAM" id="MobiDB-lite"/>
    </source>
</evidence>
<name>A0A502GE23_9GAMM</name>
<evidence type="ECO:0000313" key="3">
    <source>
        <dbReference type="EMBL" id="TPG60155.1"/>
    </source>
</evidence>
<dbReference type="SMART" id="SM00507">
    <property type="entry name" value="HNHc"/>
    <property type="match status" value="1"/>
</dbReference>
<keyword evidence="3" id="KW-0378">Hydrolase</keyword>
<dbReference type="EMBL" id="RCZD01000008">
    <property type="protein sequence ID" value="TPG60155.1"/>
    <property type="molecule type" value="Genomic_DNA"/>
</dbReference>
<keyword evidence="4" id="KW-1185">Reference proteome</keyword>
<organism evidence="3 4">
    <name type="scientific">Ewingella americana</name>
    <dbReference type="NCBI Taxonomy" id="41202"/>
    <lineage>
        <taxon>Bacteria</taxon>
        <taxon>Pseudomonadati</taxon>
        <taxon>Pseudomonadota</taxon>
        <taxon>Gammaproteobacteria</taxon>
        <taxon>Enterobacterales</taxon>
        <taxon>Yersiniaceae</taxon>
        <taxon>Ewingella</taxon>
    </lineage>
</organism>
<dbReference type="InterPro" id="IPR003615">
    <property type="entry name" value="HNH_nuc"/>
</dbReference>
<dbReference type="GO" id="GO:0008270">
    <property type="term" value="F:zinc ion binding"/>
    <property type="evidence" value="ECO:0007669"/>
    <property type="project" value="InterPro"/>
</dbReference>
<dbReference type="Pfam" id="PF01844">
    <property type="entry name" value="HNH"/>
    <property type="match status" value="1"/>
</dbReference>
<keyword evidence="3" id="KW-0540">Nuclease</keyword>
<feature type="domain" description="HNH nuclease" evidence="2">
    <location>
        <begin position="1"/>
        <end position="52"/>
    </location>
</feature>
<protein>
    <submittedName>
        <fullName evidence="3">HNH endonuclease</fullName>
    </submittedName>
</protein>
<keyword evidence="3" id="KW-0255">Endonuclease</keyword>
<dbReference type="GO" id="GO:0003676">
    <property type="term" value="F:nucleic acid binding"/>
    <property type="evidence" value="ECO:0007669"/>
    <property type="project" value="InterPro"/>
</dbReference>
<dbReference type="GO" id="GO:0004519">
    <property type="term" value="F:endonuclease activity"/>
    <property type="evidence" value="ECO:0007669"/>
    <property type="project" value="UniProtKB-KW"/>
</dbReference>
<dbReference type="Gene3D" id="1.10.30.50">
    <property type="match status" value="1"/>
</dbReference>
<comment type="caution">
    <text evidence="3">The sequence shown here is derived from an EMBL/GenBank/DDBJ whole genome shotgun (WGS) entry which is preliminary data.</text>
</comment>
<dbReference type="Proteomes" id="UP000317663">
    <property type="component" value="Unassembled WGS sequence"/>
</dbReference>
<sequence length="173" mass="19451">MVEALVMNKFTCGCCSDEFPITRREIHHKCPRFLGGSDDPSNLIDLCEACHHAIHQTSNGLFKGIDQTEGVLAYFEQDKIKSAKLIELAGIIVEAKRNNENAHREFSQPIVPIEFEYYQIHVKDAAKSLGLTVAEFMASAVIEKTNATLGLARNHSKASSKNQKSSRREERRY</sequence>
<dbReference type="AlphaFoldDB" id="A0A502GE23"/>
<proteinExistence type="predicted"/>
<dbReference type="CDD" id="cd00085">
    <property type="entry name" value="HNHc"/>
    <property type="match status" value="1"/>
</dbReference>
<dbReference type="OrthoDB" id="5292295at2"/>
<evidence type="ECO:0000259" key="2">
    <source>
        <dbReference type="SMART" id="SM00507"/>
    </source>
</evidence>